<accession>A0ACC1BWG9</accession>
<reference evidence="2" key="1">
    <citation type="journal article" date="2023" name="G3 (Bethesda)">
        <title>Genome assembly and association tests identify interacting loci associated with vigor, precocity, and sex in interspecific pistachio rootstocks.</title>
        <authorList>
            <person name="Palmer W."/>
            <person name="Jacygrad E."/>
            <person name="Sagayaradj S."/>
            <person name="Cavanaugh K."/>
            <person name="Han R."/>
            <person name="Bertier L."/>
            <person name="Beede B."/>
            <person name="Kafkas S."/>
            <person name="Golino D."/>
            <person name="Preece J."/>
            <person name="Michelmore R."/>
        </authorList>
    </citation>
    <scope>NUCLEOTIDE SEQUENCE [LARGE SCALE GENOMIC DNA]</scope>
</reference>
<sequence>MHLSLLELLILFFSDTQNTFDQATVTNLLVSETPEQIKEYRSIFPPGTTFNFSQVMLSAPCFQIVMLRLPTSPLHHITVTTSSSGIQ</sequence>
<protein>
    <submittedName>
        <fullName evidence="1">Uncharacterized protein</fullName>
    </submittedName>
</protein>
<evidence type="ECO:0000313" key="2">
    <source>
        <dbReference type="Proteomes" id="UP001164250"/>
    </source>
</evidence>
<dbReference type="Proteomes" id="UP001164250">
    <property type="component" value="Chromosome 3"/>
</dbReference>
<evidence type="ECO:0000313" key="1">
    <source>
        <dbReference type="EMBL" id="KAJ0103492.1"/>
    </source>
</evidence>
<gene>
    <name evidence="1" type="ORF">Patl1_04299</name>
</gene>
<comment type="caution">
    <text evidence="1">The sequence shown here is derived from an EMBL/GenBank/DDBJ whole genome shotgun (WGS) entry which is preliminary data.</text>
</comment>
<name>A0ACC1BWG9_9ROSI</name>
<dbReference type="EMBL" id="CM047899">
    <property type="protein sequence ID" value="KAJ0103492.1"/>
    <property type="molecule type" value="Genomic_DNA"/>
</dbReference>
<organism evidence="1 2">
    <name type="scientific">Pistacia atlantica</name>
    <dbReference type="NCBI Taxonomy" id="434234"/>
    <lineage>
        <taxon>Eukaryota</taxon>
        <taxon>Viridiplantae</taxon>
        <taxon>Streptophyta</taxon>
        <taxon>Embryophyta</taxon>
        <taxon>Tracheophyta</taxon>
        <taxon>Spermatophyta</taxon>
        <taxon>Magnoliopsida</taxon>
        <taxon>eudicotyledons</taxon>
        <taxon>Gunneridae</taxon>
        <taxon>Pentapetalae</taxon>
        <taxon>rosids</taxon>
        <taxon>malvids</taxon>
        <taxon>Sapindales</taxon>
        <taxon>Anacardiaceae</taxon>
        <taxon>Pistacia</taxon>
    </lineage>
</organism>
<keyword evidence="2" id="KW-1185">Reference proteome</keyword>
<proteinExistence type="predicted"/>